<name>A0ABD3HLI6_9MARC</name>
<dbReference type="AlphaFoldDB" id="A0ABD3HLI6"/>
<feature type="compositionally biased region" description="Basic and acidic residues" evidence="1">
    <location>
        <begin position="25"/>
        <end position="45"/>
    </location>
</feature>
<feature type="region of interest" description="Disordered" evidence="1">
    <location>
        <begin position="1"/>
        <end position="52"/>
    </location>
</feature>
<gene>
    <name evidence="2" type="ORF">R1sor_016538</name>
</gene>
<keyword evidence="3" id="KW-1185">Reference proteome</keyword>
<comment type="caution">
    <text evidence="2">The sequence shown here is derived from an EMBL/GenBank/DDBJ whole genome shotgun (WGS) entry which is preliminary data.</text>
</comment>
<reference evidence="2 3" key="1">
    <citation type="submission" date="2024-09" db="EMBL/GenBank/DDBJ databases">
        <title>Chromosome-scale assembly of Riccia sorocarpa.</title>
        <authorList>
            <person name="Paukszto L."/>
        </authorList>
    </citation>
    <scope>NUCLEOTIDE SEQUENCE [LARGE SCALE GENOMIC DNA]</scope>
    <source>
        <strain evidence="2">LP-2024</strain>
        <tissue evidence="2">Aerial parts of the thallus</tissue>
    </source>
</reference>
<proteinExistence type="predicted"/>
<sequence>MLKLYNFSSPKHKAESEAEISGGERANETSTREREEEAKQQEKHKSSPAKKVGKNIYGSKTISIAGSDVDGEVFDKLTTYMDQQTSMGIMALERGDAHLLLHMILYSCKCIKEIVGTGQYMLAIRWLAMGTISLFHTEKLWQFCVTPEGVTIAKIDHVFFGQPSSEHYMTCSHWTEVMIKKEMPEKTKEDHLWKPNKIHQAPGSKSNGGIPGCTAARQAAKEKHPEIVEMEEMFAAGADPNNTKATSLPPARRE</sequence>
<organism evidence="2 3">
    <name type="scientific">Riccia sorocarpa</name>
    <dbReference type="NCBI Taxonomy" id="122646"/>
    <lineage>
        <taxon>Eukaryota</taxon>
        <taxon>Viridiplantae</taxon>
        <taxon>Streptophyta</taxon>
        <taxon>Embryophyta</taxon>
        <taxon>Marchantiophyta</taxon>
        <taxon>Marchantiopsida</taxon>
        <taxon>Marchantiidae</taxon>
        <taxon>Marchantiales</taxon>
        <taxon>Ricciaceae</taxon>
        <taxon>Riccia</taxon>
    </lineage>
</organism>
<dbReference type="EMBL" id="JBJQOH010000004">
    <property type="protein sequence ID" value="KAL3690229.1"/>
    <property type="molecule type" value="Genomic_DNA"/>
</dbReference>
<evidence type="ECO:0000313" key="3">
    <source>
        <dbReference type="Proteomes" id="UP001633002"/>
    </source>
</evidence>
<evidence type="ECO:0000313" key="2">
    <source>
        <dbReference type="EMBL" id="KAL3690229.1"/>
    </source>
</evidence>
<feature type="region of interest" description="Disordered" evidence="1">
    <location>
        <begin position="199"/>
        <end position="254"/>
    </location>
</feature>
<protein>
    <submittedName>
        <fullName evidence="2">Uncharacterized protein</fullName>
    </submittedName>
</protein>
<accession>A0ABD3HLI6</accession>
<dbReference type="Proteomes" id="UP001633002">
    <property type="component" value="Unassembled WGS sequence"/>
</dbReference>
<evidence type="ECO:0000256" key="1">
    <source>
        <dbReference type="SAM" id="MobiDB-lite"/>
    </source>
</evidence>